<keyword evidence="2" id="KW-1185">Reference proteome</keyword>
<name>A0ABP5EIC5_9MICO</name>
<comment type="caution">
    <text evidence="1">The sequence shown here is derived from an EMBL/GenBank/DDBJ whole genome shotgun (WGS) entry which is preliminary data.</text>
</comment>
<dbReference type="EMBL" id="BAAAOH010000001">
    <property type="protein sequence ID" value="GAA1996459.1"/>
    <property type="molecule type" value="Genomic_DNA"/>
</dbReference>
<evidence type="ECO:0000313" key="1">
    <source>
        <dbReference type="EMBL" id="GAA1996459.1"/>
    </source>
</evidence>
<protein>
    <recommendedName>
        <fullName evidence="3">Secreted protein</fullName>
    </recommendedName>
</protein>
<sequence length="204" mass="21461">MIAGGGILILLIGIGAYGLLRGPASTAPPSTATSSASNPGVAAPVMQPRPLAATARSEVFARSVADSLFRWDTRSSAGPAEWSQPLIDVGDADEAAGLASDVRGYLPTVEQWDQLEMYGTVQRLTIDVIRVPAAWAGAVAQAAPGQLPPGAIAYTISGIRHRNGTWDGEPTTTASEVTFTVFIACPRDQHCRLLRLSRLNEPLE</sequence>
<gene>
    <name evidence="1" type="ORF">GCM10009777_36610</name>
</gene>
<organism evidence="1 2">
    <name type="scientific">Microbacterium pumilum</name>
    <dbReference type="NCBI Taxonomy" id="344165"/>
    <lineage>
        <taxon>Bacteria</taxon>
        <taxon>Bacillati</taxon>
        <taxon>Actinomycetota</taxon>
        <taxon>Actinomycetes</taxon>
        <taxon>Micrococcales</taxon>
        <taxon>Microbacteriaceae</taxon>
        <taxon>Microbacterium</taxon>
    </lineage>
</organism>
<proteinExistence type="predicted"/>
<accession>A0ABP5EIC5</accession>
<reference evidence="2" key="1">
    <citation type="journal article" date="2019" name="Int. J. Syst. Evol. Microbiol.">
        <title>The Global Catalogue of Microorganisms (GCM) 10K type strain sequencing project: providing services to taxonomists for standard genome sequencing and annotation.</title>
        <authorList>
            <consortium name="The Broad Institute Genomics Platform"/>
            <consortium name="The Broad Institute Genome Sequencing Center for Infectious Disease"/>
            <person name="Wu L."/>
            <person name="Ma J."/>
        </authorList>
    </citation>
    <scope>NUCLEOTIDE SEQUENCE [LARGE SCALE GENOMIC DNA]</scope>
    <source>
        <strain evidence="2">JCM 14902</strain>
    </source>
</reference>
<evidence type="ECO:0008006" key="3">
    <source>
        <dbReference type="Google" id="ProtNLM"/>
    </source>
</evidence>
<dbReference type="Proteomes" id="UP001500326">
    <property type="component" value="Unassembled WGS sequence"/>
</dbReference>
<evidence type="ECO:0000313" key="2">
    <source>
        <dbReference type="Proteomes" id="UP001500326"/>
    </source>
</evidence>